<gene>
    <name evidence="1" type="ORF">BN873_10065</name>
</gene>
<protein>
    <submittedName>
        <fullName evidence="1">Uncharacterized protein</fullName>
    </submittedName>
</protein>
<accession>W6M2U5</accession>
<dbReference type="STRING" id="1400863.BN873_10065"/>
<dbReference type="OrthoDB" id="5568110at2"/>
<comment type="caution">
    <text evidence="1">The sequence shown here is derived from an EMBL/GenBank/DDBJ whole genome shotgun (WGS) entry which is preliminary data.</text>
</comment>
<evidence type="ECO:0000313" key="1">
    <source>
        <dbReference type="EMBL" id="CDI00809.1"/>
    </source>
</evidence>
<keyword evidence="2" id="KW-1185">Reference proteome</keyword>
<name>W6M2U5_9GAMM</name>
<proteinExistence type="predicted"/>
<organism evidence="1 2">
    <name type="scientific">Candidatus Competibacter denitrificans Run_A_D11</name>
    <dbReference type="NCBI Taxonomy" id="1400863"/>
    <lineage>
        <taxon>Bacteria</taxon>
        <taxon>Pseudomonadati</taxon>
        <taxon>Pseudomonadota</taxon>
        <taxon>Gammaproteobacteria</taxon>
        <taxon>Candidatus Competibacteraceae</taxon>
        <taxon>Candidatus Competibacter</taxon>
    </lineage>
</organism>
<dbReference type="AlphaFoldDB" id="W6M2U5"/>
<evidence type="ECO:0000313" key="2">
    <source>
        <dbReference type="Proteomes" id="UP000035760"/>
    </source>
</evidence>
<dbReference type="EMBL" id="CBTJ020000001">
    <property type="protein sequence ID" value="CDI00809.1"/>
    <property type="molecule type" value="Genomic_DNA"/>
</dbReference>
<dbReference type="Proteomes" id="UP000035760">
    <property type="component" value="Unassembled WGS sequence"/>
</dbReference>
<reference evidence="1" key="2">
    <citation type="submission" date="2014-03" db="EMBL/GenBank/DDBJ databases">
        <title>Candidatus Competibacter-lineage genomes retrieved from metagenomes reveal functional metabolic diversity.</title>
        <authorList>
            <person name="McIlroy S.J."/>
            <person name="Albertsen M."/>
            <person name="Andresen E.K."/>
            <person name="Saunders A.M."/>
            <person name="Kristiansen R."/>
            <person name="Stokholm-Bjerregaard M."/>
            <person name="Nielsen K.L."/>
            <person name="Nielsen P.H."/>
        </authorList>
    </citation>
    <scope>NUCLEOTIDE SEQUENCE</scope>
    <source>
        <strain evidence="1">Run_A_D11</strain>
    </source>
</reference>
<sequence>MARSSTVRKTATYHRAIKQYRSIEQDQVRVARAQRNHIGLALRAFLRLEWHCYKTGLSWLEAKLAVIRPGVRAYLANPLYNLPATT</sequence>
<reference evidence="1" key="1">
    <citation type="submission" date="2013-07" db="EMBL/GenBank/DDBJ databases">
        <authorList>
            <person name="McIlroy S."/>
        </authorList>
    </citation>
    <scope>NUCLEOTIDE SEQUENCE [LARGE SCALE GENOMIC DNA]</scope>
    <source>
        <strain evidence="1">Run_A_D11</strain>
    </source>
</reference>